<dbReference type="InterPro" id="IPR002328">
    <property type="entry name" value="ADH_Zn_CS"/>
</dbReference>
<evidence type="ECO:0000256" key="4">
    <source>
        <dbReference type="ARBA" id="ARBA00023002"/>
    </source>
</evidence>
<dbReference type="OrthoDB" id="1879366at2759"/>
<dbReference type="RefSeq" id="XP_040724684.1">
    <property type="nucleotide sequence ID" value="XM_040872403.1"/>
</dbReference>
<dbReference type="CDD" id="cd05283">
    <property type="entry name" value="CAD1"/>
    <property type="match status" value="1"/>
</dbReference>
<dbReference type="GeneID" id="63789002"/>
<dbReference type="GO" id="GO:0016616">
    <property type="term" value="F:oxidoreductase activity, acting on the CH-OH group of donors, NAD or NADP as acceptor"/>
    <property type="evidence" value="ECO:0007669"/>
    <property type="project" value="InterPro"/>
</dbReference>
<comment type="caution">
    <text evidence="7">The sequence shown here is derived from an EMBL/GenBank/DDBJ whole genome shotgun (WGS) entry which is preliminary data.</text>
</comment>
<dbReference type="InterPro" id="IPR047109">
    <property type="entry name" value="CAD-like"/>
</dbReference>
<organism evidence="7 8">
    <name type="scientific">Protomyces lactucae-debilis</name>
    <dbReference type="NCBI Taxonomy" id="2754530"/>
    <lineage>
        <taxon>Eukaryota</taxon>
        <taxon>Fungi</taxon>
        <taxon>Dikarya</taxon>
        <taxon>Ascomycota</taxon>
        <taxon>Taphrinomycotina</taxon>
        <taxon>Taphrinomycetes</taxon>
        <taxon>Taphrinales</taxon>
        <taxon>Protomycetaceae</taxon>
        <taxon>Protomyces</taxon>
    </lineage>
</organism>
<evidence type="ECO:0000313" key="8">
    <source>
        <dbReference type="Proteomes" id="UP000193685"/>
    </source>
</evidence>
<protein>
    <submittedName>
        <fullName evidence="7">NADP-dependent alcohol dehydrogenase C</fullName>
    </submittedName>
</protein>
<evidence type="ECO:0000256" key="5">
    <source>
        <dbReference type="RuleBase" id="RU361277"/>
    </source>
</evidence>
<accession>A0A1Y2FAV0</accession>
<dbReference type="STRING" id="56484.A0A1Y2FAV0"/>
<evidence type="ECO:0000256" key="3">
    <source>
        <dbReference type="ARBA" id="ARBA00022833"/>
    </source>
</evidence>
<evidence type="ECO:0000313" key="7">
    <source>
        <dbReference type="EMBL" id="ORY81039.1"/>
    </source>
</evidence>
<dbReference type="InterPro" id="IPR013149">
    <property type="entry name" value="ADH-like_C"/>
</dbReference>
<proteinExistence type="inferred from homology"/>
<dbReference type="Pfam" id="PF00107">
    <property type="entry name" value="ADH_zinc_N"/>
    <property type="match status" value="1"/>
</dbReference>
<sequence>MSATNDKQKFRGFYVTDAKNWSTFKEQEAPELKPFGEYDIDIKSECCGVCSSDVHTISSGWGAAPLPVCAGHEVVGRVERVGSKVTEFKVGDRAGVGAQVWSCGVCTACTSARGDENYCPHKVDTYGAPYPTESEAADFGVKNGKALGLDGSKAQGGYSNRIRAHEQFVFPIPAGLDSAEAAPLMCAGLTVFSPLVRAGAGKENCKKVAIAGVGGLGHYAVQFAKAMGAEVTVFTHSASKKDDIEKMGADKVVVTANEGWEKEHAMKFDFMLSTIDAAKGVLLQQFCSCLRIGGEFHSVGLPDDPLDDIKAQLFAANACKLTGSHIGSKKEMLQMLKLVEEKKIKSWIMKLPISAEACKEAVERVYNNDNVRYRLVLTDFEKAFGKE</sequence>
<keyword evidence="4" id="KW-0560">Oxidoreductase</keyword>
<gene>
    <name evidence="7" type="ORF">BCR37DRAFT_62646</name>
</gene>
<evidence type="ECO:0000259" key="6">
    <source>
        <dbReference type="SMART" id="SM00829"/>
    </source>
</evidence>
<feature type="domain" description="Enoyl reductase (ER)" evidence="6">
    <location>
        <begin position="22"/>
        <end position="377"/>
    </location>
</feature>
<dbReference type="GO" id="GO:0008270">
    <property type="term" value="F:zinc ion binding"/>
    <property type="evidence" value="ECO:0007669"/>
    <property type="project" value="InterPro"/>
</dbReference>
<dbReference type="SUPFAM" id="SSF50129">
    <property type="entry name" value="GroES-like"/>
    <property type="match status" value="1"/>
</dbReference>
<dbReference type="SUPFAM" id="SSF51735">
    <property type="entry name" value="NAD(P)-binding Rossmann-fold domains"/>
    <property type="match status" value="1"/>
</dbReference>
<dbReference type="PROSITE" id="PS00059">
    <property type="entry name" value="ADH_ZINC"/>
    <property type="match status" value="1"/>
</dbReference>
<keyword evidence="8" id="KW-1185">Reference proteome</keyword>
<keyword evidence="2 5" id="KW-0479">Metal-binding</keyword>
<dbReference type="Proteomes" id="UP000193685">
    <property type="component" value="Unassembled WGS sequence"/>
</dbReference>
<comment type="cofactor">
    <cofactor evidence="1 5">
        <name>Zn(2+)</name>
        <dbReference type="ChEBI" id="CHEBI:29105"/>
    </cofactor>
</comment>
<dbReference type="SMART" id="SM00829">
    <property type="entry name" value="PKS_ER"/>
    <property type="match status" value="1"/>
</dbReference>
<keyword evidence="3 5" id="KW-0862">Zinc</keyword>
<dbReference type="InterPro" id="IPR020843">
    <property type="entry name" value="ER"/>
</dbReference>
<dbReference type="AlphaFoldDB" id="A0A1Y2FAV0"/>
<reference evidence="7 8" key="1">
    <citation type="submission" date="2016-07" db="EMBL/GenBank/DDBJ databases">
        <title>Pervasive Adenine N6-methylation of Active Genes in Fungi.</title>
        <authorList>
            <consortium name="DOE Joint Genome Institute"/>
            <person name="Mondo S.J."/>
            <person name="Dannebaum R.O."/>
            <person name="Kuo R.C."/>
            <person name="Labutti K."/>
            <person name="Haridas S."/>
            <person name="Kuo A."/>
            <person name="Salamov A."/>
            <person name="Ahrendt S.R."/>
            <person name="Lipzen A."/>
            <person name="Sullivan W."/>
            <person name="Andreopoulos W.B."/>
            <person name="Clum A."/>
            <person name="Lindquist E."/>
            <person name="Daum C."/>
            <person name="Ramamoorthy G.K."/>
            <person name="Gryganskyi A."/>
            <person name="Culley D."/>
            <person name="Magnuson J.K."/>
            <person name="James T.Y."/>
            <person name="O'Malley M.A."/>
            <person name="Stajich J.E."/>
            <person name="Spatafora J.W."/>
            <person name="Visel A."/>
            <person name="Grigoriev I.V."/>
        </authorList>
    </citation>
    <scope>NUCLEOTIDE SEQUENCE [LARGE SCALE GENOMIC DNA]</scope>
    <source>
        <strain evidence="7 8">12-1054</strain>
    </source>
</reference>
<dbReference type="InterPro" id="IPR013154">
    <property type="entry name" value="ADH-like_N"/>
</dbReference>
<dbReference type="FunFam" id="3.40.50.720:FF:000022">
    <property type="entry name" value="Cinnamyl alcohol dehydrogenase"/>
    <property type="match status" value="1"/>
</dbReference>
<name>A0A1Y2FAV0_PROLT</name>
<dbReference type="Pfam" id="PF08240">
    <property type="entry name" value="ADH_N"/>
    <property type="match status" value="1"/>
</dbReference>
<dbReference type="EMBL" id="MCFI01000012">
    <property type="protein sequence ID" value="ORY81039.1"/>
    <property type="molecule type" value="Genomic_DNA"/>
</dbReference>
<dbReference type="Gene3D" id="3.40.50.720">
    <property type="entry name" value="NAD(P)-binding Rossmann-like Domain"/>
    <property type="match status" value="1"/>
</dbReference>
<dbReference type="PANTHER" id="PTHR42683">
    <property type="entry name" value="ALDEHYDE REDUCTASE"/>
    <property type="match status" value="1"/>
</dbReference>
<dbReference type="InterPro" id="IPR011032">
    <property type="entry name" value="GroES-like_sf"/>
</dbReference>
<evidence type="ECO:0000256" key="1">
    <source>
        <dbReference type="ARBA" id="ARBA00001947"/>
    </source>
</evidence>
<comment type="similarity">
    <text evidence="5">Belongs to the zinc-containing alcohol dehydrogenase family.</text>
</comment>
<dbReference type="OMA" id="EAIFPMV"/>
<evidence type="ECO:0000256" key="2">
    <source>
        <dbReference type="ARBA" id="ARBA00022723"/>
    </source>
</evidence>
<dbReference type="InterPro" id="IPR036291">
    <property type="entry name" value="NAD(P)-bd_dom_sf"/>
</dbReference>
<dbReference type="Gene3D" id="3.90.180.10">
    <property type="entry name" value="Medium-chain alcohol dehydrogenases, catalytic domain"/>
    <property type="match status" value="1"/>
</dbReference>